<feature type="compositionally biased region" description="Basic and acidic residues" evidence="1">
    <location>
        <begin position="11"/>
        <end position="24"/>
    </location>
</feature>
<reference evidence="3" key="1">
    <citation type="journal article" date="2024" name="IScience">
        <title>Strigolactones Initiate the Formation of Haustorium-like Structures in Castilleja.</title>
        <authorList>
            <person name="Buerger M."/>
            <person name="Peterson D."/>
            <person name="Chory J."/>
        </authorList>
    </citation>
    <scope>NUCLEOTIDE SEQUENCE [LARGE SCALE GENOMIC DNA]</scope>
</reference>
<feature type="region of interest" description="Disordered" evidence="1">
    <location>
        <begin position="39"/>
        <end position="61"/>
    </location>
</feature>
<dbReference type="EMBL" id="JAVIJP010000018">
    <property type="protein sequence ID" value="KAL3638867.1"/>
    <property type="molecule type" value="Genomic_DNA"/>
</dbReference>
<sequence>MDSNSGASSNNKKDGSVIPKEKEKVSTMVMKKIAKGIAKAGKAVADASKDHDNKSKVSSAD</sequence>
<evidence type="ECO:0000313" key="3">
    <source>
        <dbReference type="Proteomes" id="UP001632038"/>
    </source>
</evidence>
<evidence type="ECO:0000256" key="1">
    <source>
        <dbReference type="SAM" id="MobiDB-lite"/>
    </source>
</evidence>
<accession>A0ABD3DDJ0</accession>
<protein>
    <submittedName>
        <fullName evidence="2">Uncharacterized protein</fullName>
    </submittedName>
</protein>
<proteinExistence type="predicted"/>
<gene>
    <name evidence="2" type="ORF">CASFOL_016774</name>
</gene>
<feature type="compositionally biased region" description="Polar residues" evidence="1">
    <location>
        <begin position="1"/>
        <end position="10"/>
    </location>
</feature>
<keyword evidence="3" id="KW-1185">Reference proteome</keyword>
<evidence type="ECO:0000313" key="2">
    <source>
        <dbReference type="EMBL" id="KAL3638867.1"/>
    </source>
</evidence>
<organism evidence="2 3">
    <name type="scientific">Castilleja foliolosa</name>
    <dbReference type="NCBI Taxonomy" id="1961234"/>
    <lineage>
        <taxon>Eukaryota</taxon>
        <taxon>Viridiplantae</taxon>
        <taxon>Streptophyta</taxon>
        <taxon>Embryophyta</taxon>
        <taxon>Tracheophyta</taxon>
        <taxon>Spermatophyta</taxon>
        <taxon>Magnoliopsida</taxon>
        <taxon>eudicotyledons</taxon>
        <taxon>Gunneridae</taxon>
        <taxon>Pentapetalae</taxon>
        <taxon>asterids</taxon>
        <taxon>lamiids</taxon>
        <taxon>Lamiales</taxon>
        <taxon>Orobanchaceae</taxon>
        <taxon>Pedicularideae</taxon>
        <taxon>Castillejinae</taxon>
        <taxon>Castilleja</taxon>
    </lineage>
</organism>
<feature type="region of interest" description="Disordered" evidence="1">
    <location>
        <begin position="1"/>
        <end position="24"/>
    </location>
</feature>
<name>A0ABD3DDJ0_9LAMI</name>
<dbReference type="AlphaFoldDB" id="A0ABD3DDJ0"/>
<dbReference type="Proteomes" id="UP001632038">
    <property type="component" value="Unassembled WGS sequence"/>
</dbReference>
<comment type="caution">
    <text evidence="2">The sequence shown here is derived from an EMBL/GenBank/DDBJ whole genome shotgun (WGS) entry which is preliminary data.</text>
</comment>